<dbReference type="Proteomes" id="UP000054279">
    <property type="component" value="Unassembled WGS sequence"/>
</dbReference>
<feature type="region of interest" description="Disordered" evidence="1">
    <location>
        <begin position="624"/>
        <end position="661"/>
    </location>
</feature>
<organism evidence="2 3">
    <name type="scientific">Sphaerobolus stellatus (strain SS14)</name>
    <dbReference type="NCBI Taxonomy" id="990650"/>
    <lineage>
        <taxon>Eukaryota</taxon>
        <taxon>Fungi</taxon>
        <taxon>Dikarya</taxon>
        <taxon>Basidiomycota</taxon>
        <taxon>Agaricomycotina</taxon>
        <taxon>Agaricomycetes</taxon>
        <taxon>Phallomycetidae</taxon>
        <taxon>Geastrales</taxon>
        <taxon>Sphaerobolaceae</taxon>
        <taxon>Sphaerobolus</taxon>
    </lineage>
</organism>
<evidence type="ECO:0000256" key="1">
    <source>
        <dbReference type="SAM" id="MobiDB-lite"/>
    </source>
</evidence>
<gene>
    <name evidence="2" type="ORF">M422DRAFT_265587</name>
</gene>
<reference evidence="2 3" key="1">
    <citation type="submission" date="2014-06" db="EMBL/GenBank/DDBJ databases">
        <title>Evolutionary Origins and Diversification of the Mycorrhizal Mutualists.</title>
        <authorList>
            <consortium name="DOE Joint Genome Institute"/>
            <consortium name="Mycorrhizal Genomics Consortium"/>
            <person name="Kohler A."/>
            <person name="Kuo A."/>
            <person name="Nagy L.G."/>
            <person name="Floudas D."/>
            <person name="Copeland A."/>
            <person name="Barry K.W."/>
            <person name="Cichocki N."/>
            <person name="Veneault-Fourrey C."/>
            <person name="LaButti K."/>
            <person name="Lindquist E.A."/>
            <person name="Lipzen A."/>
            <person name="Lundell T."/>
            <person name="Morin E."/>
            <person name="Murat C."/>
            <person name="Riley R."/>
            <person name="Ohm R."/>
            <person name="Sun H."/>
            <person name="Tunlid A."/>
            <person name="Henrissat B."/>
            <person name="Grigoriev I.V."/>
            <person name="Hibbett D.S."/>
            <person name="Martin F."/>
        </authorList>
    </citation>
    <scope>NUCLEOTIDE SEQUENCE [LARGE SCALE GENOMIC DNA]</scope>
    <source>
        <strain evidence="2 3">SS14</strain>
    </source>
</reference>
<feature type="compositionally biased region" description="Polar residues" evidence="1">
    <location>
        <begin position="891"/>
        <end position="907"/>
    </location>
</feature>
<proteinExistence type="predicted"/>
<feature type="region of interest" description="Disordered" evidence="1">
    <location>
        <begin position="1073"/>
        <end position="1111"/>
    </location>
</feature>
<accession>A0A0C9V501</accession>
<evidence type="ECO:0000313" key="2">
    <source>
        <dbReference type="EMBL" id="KIJ32570.1"/>
    </source>
</evidence>
<dbReference type="HOGENOM" id="CLU_281765_0_0_1"/>
<feature type="compositionally biased region" description="Acidic residues" evidence="1">
    <location>
        <begin position="638"/>
        <end position="648"/>
    </location>
</feature>
<feature type="compositionally biased region" description="Low complexity" evidence="1">
    <location>
        <begin position="938"/>
        <end position="949"/>
    </location>
</feature>
<feature type="region of interest" description="Disordered" evidence="1">
    <location>
        <begin position="677"/>
        <end position="752"/>
    </location>
</feature>
<feature type="compositionally biased region" description="Basic and acidic residues" evidence="1">
    <location>
        <begin position="717"/>
        <end position="730"/>
    </location>
</feature>
<feature type="compositionally biased region" description="Basic and acidic residues" evidence="1">
    <location>
        <begin position="624"/>
        <end position="637"/>
    </location>
</feature>
<feature type="compositionally biased region" description="Basic and acidic residues" evidence="1">
    <location>
        <begin position="737"/>
        <end position="751"/>
    </location>
</feature>
<dbReference type="EMBL" id="KN837225">
    <property type="protein sequence ID" value="KIJ32570.1"/>
    <property type="molecule type" value="Genomic_DNA"/>
</dbReference>
<protein>
    <submittedName>
        <fullName evidence="2">Uncharacterized protein</fullName>
    </submittedName>
</protein>
<keyword evidence="3" id="KW-1185">Reference proteome</keyword>
<evidence type="ECO:0000313" key="3">
    <source>
        <dbReference type="Proteomes" id="UP000054279"/>
    </source>
</evidence>
<feature type="region of interest" description="Disordered" evidence="1">
    <location>
        <begin position="1029"/>
        <end position="1055"/>
    </location>
</feature>
<feature type="compositionally biased region" description="Polar residues" evidence="1">
    <location>
        <begin position="1091"/>
        <end position="1111"/>
    </location>
</feature>
<dbReference type="AlphaFoldDB" id="A0A0C9V501"/>
<feature type="region of interest" description="Disordered" evidence="1">
    <location>
        <begin position="891"/>
        <end position="950"/>
    </location>
</feature>
<sequence length="1111" mass="125609">MSLDVQIKAQQDKAFLGVFHVDLTSPHMASLPPSPWNSCPVIENKALKLLDAFNTQSILNYTQPLEIAIKRSELVTINGTLNLNNISEGFLLAGQHRRRAFQMFVQEKENSIQDIKLDQDAWARHKLFGNDDAPPPQMKGPVTLTSADDPAGNEYIKNIQDIVDNARYWLVKVYDLAFLNAVEAQPLALHLTNNDPTVQYFSGVHEQDQRAAQILSNVYLQWPDRVVAAIRFNDRLISSKISDNQDAWELWAALLLMPAWYGKHCVSISQYSQIVNHQVRALFIAWLDARLKELNYYLENTPTRLTEHNCSSIDAIANKYGLYTHSLADAPSGTAFRECMKSYWQDVCLQQDLGLKLHKECPTWFILTPNALGAIMNHLELVEYGMIELASWICPWVWTKPNSKGQPYHLKCASGILLDALTKVGSKEEAVNYLFDIHGPQLIPFSELVNKYLRERNISIRNLSKYAAQQRQVRMKESWGPEKYSIFWDWLKTVFLHFSQSSGDEEFIPLEYFEETFPPSLQDDHTHTLRRLICSKTFPLIKLIVSNKKSPAYIQDMIFKTYAVARARGKDLIHLLQESDDTRQFRESFKRKLFYPNSPLFPDGKYVVEFVDFRVNKAIEAKNKRSMTHDNGSRDVDSAGEGDDDEYRDDSAKKAKKVKKKVAKKTVANVKAAKVDVRMAEDKDEAHDESEDEDEEEDGNVQVDDKSNDKFEDEEQLGSKHEQDIEHEQTDEVAQANEHEQDKEHADDHHGSKTRCTLVLLKDQTKKLRTIVKLLQKTPGYMKYDDHGKHLFNTELQQHPDGMILCMYKNVTERFPACASDGHSHPPNILSLSQVSTMDHTAVASFEESGTNSHVTPMMAINRGLDGVMPGAVTSSHKGLKHTLLQSSIESLGSSNTHQSQHNTYESNSDDQPDLGIQSSTISSRKRPKRSHLLEARVPSVSTPDSSTVKMLGDENEQDLAAESDVAFFDSFDGAMWSTSYNPNPPSSAINHLHDGDMVLSTKEGSVQSGIQSPSVGTQRRAYHVGERGNVVSTDSPGLQPKASIPPKKLPIPSLPCRTQNKVSSYQYALPPELPQSQWSKDIPLRRDLTHQSSYSRARYGPSTSQKNTDI</sequence>
<feature type="compositionally biased region" description="Acidic residues" evidence="1">
    <location>
        <begin position="687"/>
        <end position="699"/>
    </location>
</feature>
<feature type="compositionally biased region" description="Basic and acidic residues" evidence="1">
    <location>
        <begin position="677"/>
        <end position="686"/>
    </location>
</feature>
<name>A0A0C9V501_SPHS4</name>